<dbReference type="EMBL" id="KX494104">
    <property type="protein sequence ID" value="ARX96604.1"/>
    <property type="molecule type" value="Genomic_DNA"/>
</dbReference>
<evidence type="ECO:0000313" key="2">
    <source>
        <dbReference type="EMBL" id="ARX96604.1"/>
    </source>
</evidence>
<dbReference type="AlphaFoldDB" id="A0A343DRE3"/>
<geneLocation type="mitochondrion" evidence="2"/>
<feature type="transmembrane region" description="Helical" evidence="1">
    <location>
        <begin position="12"/>
        <end position="31"/>
    </location>
</feature>
<gene>
    <name evidence="2" type="primary">atp8</name>
</gene>
<keyword evidence="2" id="KW-0496">Mitochondrion</keyword>
<evidence type="ECO:0000256" key="1">
    <source>
        <dbReference type="SAM" id="Phobius"/>
    </source>
</evidence>
<sequence>MIPQMSPMKWLYIAFLCKMNFIMTMFILNSMPMNLNYKKIINKSYIKWTWYW</sequence>
<proteinExistence type="predicted"/>
<keyword evidence="1" id="KW-0472">Membrane</keyword>
<name>A0A343DRE3_9HYME</name>
<reference evidence="2" key="1">
    <citation type="journal article" date="2018" name="Mol. Phylogenet. Evol.">
        <title>Gene arrangement and sequence of mitochondrial genomes yield insights into the phylogeny and evolution of bees and sphecid wasps (Hymenoptera: Apoidea).</title>
        <authorList>
            <person name="Zheng B.Y."/>
            <person name="Cao L.J."/>
            <person name="Tang P."/>
            <person name="van Achterberg K."/>
            <person name="Hoffmann A.A."/>
            <person name="Chen H.Y."/>
            <person name="Chen X.X."/>
            <person name="Wei S.J."/>
        </authorList>
    </citation>
    <scope>NUCLEOTIDE SEQUENCE</scope>
</reference>
<organism evidence="2">
    <name type="scientific">Xylocopa appendiculata</name>
    <dbReference type="NCBI Taxonomy" id="135683"/>
    <lineage>
        <taxon>Eukaryota</taxon>
        <taxon>Metazoa</taxon>
        <taxon>Ecdysozoa</taxon>
        <taxon>Arthropoda</taxon>
        <taxon>Hexapoda</taxon>
        <taxon>Insecta</taxon>
        <taxon>Pterygota</taxon>
        <taxon>Neoptera</taxon>
        <taxon>Endopterygota</taxon>
        <taxon>Hymenoptera</taxon>
        <taxon>Apocrita</taxon>
        <taxon>Aculeata</taxon>
        <taxon>Apoidea</taxon>
        <taxon>Anthophila</taxon>
        <taxon>Apidae</taxon>
        <taxon>Xylocopa</taxon>
        <taxon>Alloxylocopa</taxon>
    </lineage>
</organism>
<accession>A0A343DRE3</accession>
<protein>
    <submittedName>
        <fullName evidence="2">ATP synthase F0 subunit 8</fullName>
    </submittedName>
</protein>
<keyword evidence="1" id="KW-0812">Transmembrane</keyword>
<keyword evidence="1" id="KW-1133">Transmembrane helix</keyword>